<dbReference type="RefSeq" id="WP_025204960.1">
    <property type="nucleotide sequence ID" value="NZ_CP046996.1"/>
</dbReference>
<evidence type="ECO:0000256" key="8">
    <source>
        <dbReference type="ARBA" id="ARBA00022801"/>
    </source>
</evidence>
<dbReference type="HAMAP" id="MF_01469">
    <property type="entry name" value="RNase_M5"/>
    <property type="match status" value="1"/>
</dbReference>
<dbReference type="InterPro" id="IPR004466">
    <property type="entry name" value="RNase_M5"/>
</dbReference>
<evidence type="ECO:0000256" key="3">
    <source>
        <dbReference type="ARBA" id="ARBA00022552"/>
    </source>
</evidence>
<keyword evidence="8 11" id="KW-0378">Hydrolase</keyword>
<sequence>MNFNTNTDLDYEPLIVVEGKNDAHAVRRALGKVDVIWTEGFGLTEQKLEYIAEMAERRGVIVCTDPDFAGKQIRERINKRIPKARHVYLSVEVARNPKDYDIGLENVSSEEIRKAFSKILEVKISNMDSNDGVKIAEKINAEAVVMADLRQSGLVGQCCSAAKRVRLGKILGIGDTNAKQFLFRVNRFGITKDEFYSAVKQMEGNGK</sequence>
<keyword evidence="1 11" id="KW-0963">Cytoplasm</keyword>
<dbReference type="SUPFAM" id="SSF110455">
    <property type="entry name" value="Toprim domain"/>
    <property type="match status" value="1"/>
</dbReference>
<evidence type="ECO:0000256" key="6">
    <source>
        <dbReference type="ARBA" id="ARBA00022730"/>
    </source>
</evidence>
<dbReference type="InterPro" id="IPR025156">
    <property type="entry name" value="RNase_M5_C"/>
</dbReference>
<keyword evidence="2 11" id="KW-0690">Ribosome biogenesis</keyword>
<keyword evidence="9" id="KW-0460">Magnesium</keyword>
<dbReference type="PROSITE" id="PS50880">
    <property type="entry name" value="TOPRIM"/>
    <property type="match status" value="1"/>
</dbReference>
<dbReference type="SMART" id="SM00493">
    <property type="entry name" value="TOPRIM"/>
    <property type="match status" value="1"/>
</dbReference>
<keyword evidence="7 11" id="KW-0255">Endonuclease</keyword>
<evidence type="ECO:0000256" key="5">
    <source>
        <dbReference type="ARBA" id="ARBA00022723"/>
    </source>
</evidence>
<evidence type="ECO:0000256" key="2">
    <source>
        <dbReference type="ARBA" id="ARBA00022517"/>
    </source>
</evidence>
<dbReference type="GO" id="GO:0046872">
    <property type="term" value="F:metal ion binding"/>
    <property type="evidence" value="ECO:0007669"/>
    <property type="project" value="UniProtKB-KW"/>
</dbReference>
<keyword evidence="3 11" id="KW-0698">rRNA processing</keyword>
<name>A0A857DGJ9_9FIRM</name>
<proteinExistence type="inferred from homology"/>
<accession>A0A857DGJ9</accession>
<dbReference type="GO" id="GO:0019843">
    <property type="term" value="F:rRNA binding"/>
    <property type="evidence" value="ECO:0007669"/>
    <property type="project" value="UniProtKB-KW"/>
</dbReference>
<protein>
    <recommendedName>
        <fullName evidence="11">Ribonuclease M5</fullName>
        <ecNumber evidence="11">3.1.26.8</ecNumber>
    </recommendedName>
    <alternativeName>
        <fullName evidence="11">RNase M5</fullName>
    </alternativeName>
    <alternativeName>
        <fullName evidence="11">Ribosomal RNA terminal maturase M5</fullName>
    </alternativeName>
</protein>
<dbReference type="Gene3D" id="3.40.1360.10">
    <property type="match status" value="1"/>
</dbReference>
<dbReference type="GO" id="GO:0005737">
    <property type="term" value="C:cytoplasm"/>
    <property type="evidence" value="ECO:0007669"/>
    <property type="project" value="UniProtKB-SubCell"/>
</dbReference>
<dbReference type="PANTHER" id="PTHR39156">
    <property type="entry name" value="RIBONUCLEASE M5"/>
    <property type="match status" value="1"/>
</dbReference>
<dbReference type="InterPro" id="IPR034141">
    <property type="entry name" value="TOPRIM_RNase_M5-like"/>
</dbReference>
<dbReference type="Pfam" id="PF01751">
    <property type="entry name" value="Toprim"/>
    <property type="match status" value="1"/>
</dbReference>
<comment type="function">
    <text evidence="11">Required for correct processing of both the 5' and 3' ends of 5S rRNA precursor. Cleaves both sides of a double-stranded region yielding mature 5S rRNA in one step.</text>
</comment>
<organism evidence="13 14">
    <name type="scientific">Dehalobacter restrictus</name>
    <dbReference type="NCBI Taxonomy" id="55583"/>
    <lineage>
        <taxon>Bacteria</taxon>
        <taxon>Bacillati</taxon>
        <taxon>Bacillota</taxon>
        <taxon>Clostridia</taxon>
        <taxon>Eubacteriales</taxon>
        <taxon>Desulfitobacteriaceae</taxon>
        <taxon>Dehalobacter</taxon>
    </lineage>
</organism>
<dbReference type="EMBL" id="CP046996">
    <property type="protein sequence ID" value="QGZ99365.1"/>
    <property type="molecule type" value="Genomic_DNA"/>
</dbReference>
<dbReference type="GO" id="GO:0043822">
    <property type="term" value="F:ribonuclease M5 activity"/>
    <property type="evidence" value="ECO:0007669"/>
    <property type="project" value="UniProtKB-UniRule"/>
</dbReference>
<dbReference type="Proteomes" id="UP000430508">
    <property type="component" value="Chromosome"/>
</dbReference>
<dbReference type="Pfam" id="PF13331">
    <property type="entry name" value="DUF4093"/>
    <property type="match status" value="1"/>
</dbReference>
<evidence type="ECO:0000259" key="12">
    <source>
        <dbReference type="PROSITE" id="PS50880"/>
    </source>
</evidence>
<comment type="subcellular location">
    <subcellularLocation>
        <location evidence="11">Cytoplasm</location>
    </subcellularLocation>
</comment>
<keyword evidence="10 11" id="KW-0694">RNA-binding</keyword>
<dbReference type="EC" id="3.1.26.8" evidence="11"/>
<keyword evidence="6 11" id="KW-0699">rRNA-binding</keyword>
<comment type="catalytic activity">
    <reaction evidence="11">
        <text>Endonucleolytic cleavage of RNA, removing 21 and 42 nucleotides, respectively, from the 5'- and 3'-termini of a 5S-rRNA precursor.</text>
        <dbReference type="EC" id="3.1.26.8"/>
    </reaction>
</comment>
<evidence type="ECO:0000256" key="4">
    <source>
        <dbReference type="ARBA" id="ARBA00022722"/>
    </source>
</evidence>
<dbReference type="GO" id="GO:0006364">
    <property type="term" value="P:rRNA processing"/>
    <property type="evidence" value="ECO:0007669"/>
    <property type="project" value="UniProtKB-UniRule"/>
</dbReference>
<evidence type="ECO:0000256" key="7">
    <source>
        <dbReference type="ARBA" id="ARBA00022759"/>
    </source>
</evidence>
<reference evidence="13 14" key="1">
    <citation type="submission" date="2019-12" db="EMBL/GenBank/DDBJ databases">
        <title>Sequence classification of anaerobic respiratory reductive dehalogenases: First we see many, then we see few.</title>
        <authorList>
            <person name="Molenda O."/>
            <person name="Puentes Jacome L.A."/>
            <person name="Cao X."/>
            <person name="Nesbo C.L."/>
            <person name="Tang S."/>
            <person name="Morson N."/>
            <person name="Patron J."/>
            <person name="Lomheim L."/>
            <person name="Wishart D.S."/>
            <person name="Edwards E.A."/>
        </authorList>
    </citation>
    <scope>NUCLEOTIDE SEQUENCE [LARGE SCALE GENOMIC DNA]</scope>
    <source>
        <strain evidence="13 14">12DCA</strain>
    </source>
</reference>
<keyword evidence="4 11" id="KW-0540">Nuclease</keyword>
<dbReference type="AlphaFoldDB" id="A0A857DGJ9"/>
<evidence type="ECO:0000256" key="10">
    <source>
        <dbReference type="ARBA" id="ARBA00022884"/>
    </source>
</evidence>
<evidence type="ECO:0000313" key="14">
    <source>
        <dbReference type="Proteomes" id="UP000430508"/>
    </source>
</evidence>
<dbReference type="CDD" id="cd01027">
    <property type="entry name" value="TOPRIM_RNase_M5_like"/>
    <property type="match status" value="1"/>
</dbReference>
<dbReference type="PANTHER" id="PTHR39156:SF2">
    <property type="entry name" value="DNA PRIMASE (BACTERIAL TYPE) AND SMALL PRIMASE-LIKE PROTEINS"/>
    <property type="match status" value="1"/>
</dbReference>
<evidence type="ECO:0000256" key="11">
    <source>
        <dbReference type="HAMAP-Rule" id="MF_01469"/>
    </source>
</evidence>
<comment type="similarity">
    <text evidence="11">Belongs to the ribonuclease M5 family.</text>
</comment>
<feature type="domain" description="Toprim" evidence="12">
    <location>
        <begin position="12"/>
        <end position="97"/>
    </location>
</feature>
<evidence type="ECO:0000256" key="1">
    <source>
        <dbReference type="ARBA" id="ARBA00022490"/>
    </source>
</evidence>
<keyword evidence="5" id="KW-0479">Metal-binding</keyword>
<evidence type="ECO:0000256" key="9">
    <source>
        <dbReference type="ARBA" id="ARBA00022842"/>
    </source>
</evidence>
<gene>
    <name evidence="11" type="primary">rnmV</name>
    <name evidence="13" type="ORF">GQ588_01100</name>
</gene>
<evidence type="ECO:0000313" key="13">
    <source>
        <dbReference type="EMBL" id="QGZ99365.1"/>
    </source>
</evidence>
<dbReference type="InterPro" id="IPR006171">
    <property type="entry name" value="TOPRIM_dom"/>
</dbReference>